<sequence>MFNFKYLGLPILVGLIGKTYADCSIPTFTDGACSITGCVASQFDKYYSYRGYIYKINASSSCTTQNINIGFYKHGDSYFECRQCDSGDDCHDNKKCTTAASPQSSCDNTSVGKLFKDQNNIKLCLGKIGSSTTYASLDFGKDDNEYYLVKHTKNENGNVFSYDTNANYYVVKSNSAENGIILSENDIQSSTPGTFLDCAESSGKLITRIEDFCSADSSERYYTCKNGVCQSKEQLPGVGGFDDNGEDKCLSITESGDCSIGKASKCLEDEEFGIMTSDIYKFMTSDQKNIQSDALSGHYVKISKNDSGYSCTSLSGSVTSETYFENKAEESKSNYPLIHCVDNEGTNECKLEEAKQNHYYNDGETKVLMKYDGSTLEKTSLDKVETGLYINKDDKTVISCAKDSECIVGSAYLVNKCTESTIGNFRLNDEKEDEITLCGNYNSNTSQPVEFTELDKSYILSTTSGKFPGVSLSRKIHVQIKDNDKIIQLEDKDECTQDLEIVYDSGNYALCVTVTQTGTTEVDSGEKNTDGTPKMVTKNVYNSVKLPFEENGARVFGGIADGTTTTVIYCNGTECKPVNSDDDNKPKENDYYINDESRYGSSSGTVIKCLKQTIGEGQTAIEYVKCTVDNVIGYYTNSKKELISCENSKCEVITEKMKDGTTNYYLNGNFNNDNQKPIIECKPKSEENTPECTAISPEPTSETDDYNNYINANKVMSIIHCDIKKPTVEGETQVYSCNDIDAEKYGYYFTKSGNVAKYIQCENECTEDDKDGYYINKSKTGEIIKCNGGTCSSTLGYNYYVDTHYKGDKLIQCYGSTINPCIGGLTGLTRRVYISGNNSGENPNSELIACTDKCEVITGSSAGFQDKTYLNGGSDSKTNPLIKYSSYNVGENVLNSWVTSSATANTAYVNGNRNNDNTNNGVIFCTDTQTCTEVENTVSKTFINVNVTPNPKKITCDLNNDCLESDISLNSGQSVGYLINPSTGVVLKDNSANGKLVVCSKPADAIECQIKTSGYLSYYINGENTKKIIKNTNNVLSIEAEVTRKSYFVNSSDNIIACDGSTGCSIYTQVDCEANSIGSIKLQNLCVGYDSNTNRAITVSTSTNGKYIIDAKKFVGISSNIKMLISINNKAIFQSQPTATEYYLIDSSSSGIVKAADVKGDLYFCDNSKCDLMKKEGSFANSDIGTVGTYPTIKCEADATSSSGFSCFGVRKSTTDTYCLSTSKNLYICNSTNKCEDVNEADTTCVKQTVKTGYYLPYNNNVLLYCTAGNSNNCIEKTSIELEDTYYLSQDLSNPLIKCEASLDEKRCNYVSPGNGFYRNIRKNLIKCSGGICEEILNGSGYYLSAEPGKVLTYCDINSCTVDSKPAVGWYLNGSSDQNTLIKCTSQSSGVNCQEVRVQTNGSLLSAIDNSKLITCNDGVCNIDNSPAGYYVNAENNQLIYCSNSICSPFDIRGKGWYWVSSSELIGCTKTNICTKYNKEKLDKGYYLNSDPYTLSTKPLIEVSDFINKIESKNKGWYLNADFTEIISCSSDTTCIMKNILNTACSNQNKGEFTSFYGDIRWCNGQTPEVLPAGKPEHRIISYNRSGFIPGVNLPEGKREAYVRVEIKSNSVLQSIIDGYEYENGKLYMCYNNAVGNCINENIKNGYYFDHEELKITKCTNGACEVYSKIDDTYMKSCDESNVRIDKKKKQIQLCRDQDENNGNVSDFEKLNGISDIYALKSDLSNRFPGSTGRYILADVSKYSIIYKSNIEEIGQCPDESSPSDNKYCINNGKLYKKSDIATQITVSPIEISKNGLNERINYGYQTNDGYYIYGYDDSDVDNKINILMKVYIKINSEKKLICNIGGSCKSKNLDKVPIKYYEISADNILIKVFMNGVKEVVNSKILPGIYVMQNGQEAYECNNRGYCKRSGKTIQRDGVNMKVTVGGKSYTSNGEDSVFVFEENAINNRKRDSNNLSYGVVSELTHVSFAETDGSKNIFIDSNNFMVSNGDEEIKRGFSCINGKCREIKCKNDEYYINTIQTTSSETWKNAIVKCSLNADNTNKFETIHCSEKFGNQLFENAAAQSEDDILILCDSVSCQLQSASNINGLPLCKAKEGNSKVPDDSNKSCVRSDNSQALLEEQRCIMNNVIYKTSNGGCIRDEDSNEKGIVVFDSTLRMIKTENIAENHYRASVYNCKNDGKWEKKCYRVFGYIVNSSDYYSKCDSKGCVYLNYNENKIKLETNCEIAGSGNVIFDKNENEVMLCKDKSNTVKIKGASDKAYPIEINNINAFPEVISGVVILVGIHNNVAYVYSVDGYVLIDANDKIVTGNTGSGKLLFCDGKESICNVIENPDNGYYYSVFNSKTIKCVSNVCSIDNIASNSKYGIDEGSTKIKFTENEKEVYNYVKQGFPGFGYSVITKTNKYSCTVYYADNYVILVNGGLATNNESRELNDMYQCNGSIGKCSKVDVKDGYYVNGDSRYKAIKCANNECTIMAELNKQCSKEGDFIIKDNVYQFCLSSGAIKISENEGNSYKLVRDKAFPNGKDYVVVYSNAVIGIGSISKGSTFKALPTCKNSPASLNSYCADSSNTVLDENKYCVKENKIYKSVLDENVKKCIQQFAATTEVHIFNGDVMINEANIDTVKPTSGSQMYYCNKGICRVSTGYYKIKSNYYKCNYSGCESISTYGNEIGSMISAGTIKLSNGNGSMSEGSYYYIENSNDFPGAQSYKNILIESGKDYFVIFRGNGYYLINSSNSMLYEDTEPVEGSTKKREIGETSEENINEEDEIDEKIKEKRASTNALYYCDNSSGNCKLQTGVSGYYINAYHLPSYNKALIMCYEGTCNLANDPEIKFGIGACDKAATGVIIRQKSTYNYKFCYGRTSNNNVEIKDKTPLKYYIITLTKGDIFTGINMSDDSTPVNASVKLLVKTYNTHIEQFKTEGYILFNNNEILVNEEDRGQLYYCKNDVLYEGSGIKTVQCNEVTGVKDGWYFNNNLFKENHLYYKCVDGNCSISKALEKKECPESGSLLYNNEGFKLCITKEKQIDISTVYEQKIIVNVSNMNEFPGLTANDSNIVVKLDKESVRNMKTNSYVVTYNNSTLISKVDVSGTLYKCISGICEKNIIPNDGWYIKSNDNDIPNELIKCSNKLCHIRTEIAEGFYESANISKPIIQCVLPGKEIDGSFVQDENSSILCYEKDYIEGWYMNADVSTSNEYPLINCSKELGCNISIANSNGWYSNNAYNNIYSYATVSNATVYPYIQCVTSTSCEIYKEEFNSKCEKGGQVIVNNKNYKICKDGSNSIDFSASSGSYQVLSVTSGTDFPGASTGFIVVKISKTEAVQLVSDEDKYYYKDSTVYKCSSTVCEKVITEGITILEELTRSLMTSGSCTEENCNWAVNNKEGNFFTDSSNKLVISLEQIPNSLFRCKKNDINKLICYDMKEGHDSYPEGYYYNNEIKNNKKVNVNTLYKYDGSEWKSLDTNINNVSYEDIGRCTLYKSNVCYININNEQAGTSENPTINPGTLCVNENGKYYLAIAEINTGIDNVNCVNIPTDASINYYPVTNYGVFAVDKYSAYDKREDVLINSLNSYTFRWNEDFNGIMKSDHSIVNDNTITCNDKQCKSEKSLSCTYDFQTSICKLTSGSARPGQLCTSSLGHVYLINSNQGNCYKYEIGWSIEKEESSIYDNNELYHVIDGKMYKTIDEKTVEITGDGVYILNNVDLRMEIEDYEKIDISGNDIYKLYVCNEKGCELRNSCKNGDLYEYMYDNSKNDNSPTVYKCDPANNTLEKVRKVGYFLNYAWSNLIECFTDSQNEIKCEVRNKDNGMEGYYLDIGNDEMMVKCKRDEGEFNCINEPIVECEYDDKDEKCSSEVDLLRNSYCYYSVEDKISGLVKKMVYVENYIRAGDVGNCIANDGNEYYYKYKKSKFLGHEEREDLIKFTQNKIVSIYEKDVGYYIISTNTGKGIDVDTALNKSRMYKCEKQNCEEIREPHHGNVYVNKASTERIVEYNKDEGWIIKRNRCDVKFINTSQCKLSSTINAGDIIYLVNGDDVTFYYATNAVTDGKDPTTSNPQYPESKNKEIRRNYYQYIRNDEALYLFNKNGQVFEVVDDEGYYIFKNSEMYDMIGYISTVNVTTTEDNYYVYQNVGGLRTVKTIDNRVLDDEGYYWNKADNNGLGIYIQHMLIPEKKVEVTNSENSNRKRDSEVITNKFKAVRNRCVSNRKNICVNTDEDHPIQKGSGCVVLEGEYRGLYLATSVITSISNIINCVKYDEEVIYHYLKDKHEFAGEDHVKTIIRVMENEIKPFKNDISDPMDDTKYDGGFYILDGDKKLLKSTEPSTGSGYECKRIVEYDENGEEKPGTDKYECGSISNPNKYYYEKESGEILNYAGNKWSVDSNLGYFFYNKNYRGATVTKNTSDGSETAEEVLGAVNVKYTGKYINSMVTDKVVIVGYESEEERSTIETDINKCTVASDNVCTPVGTTPLEKGSICYDAISKSLNVVDVVEIDGDDDKKKTLTYCYSGTENSVKYYQINNILYRLDGKSVQNMRNGYYVLNEKWEEFSSNYPETPYKLIYCDEYNCNIPTDTLKTDVDVIINNAGTGSNRLLKRYKSVNKLMNAVKPGFYFMNGEGDIEINEEYVNYENRFVILDNGNLAINLRYKQKEKGYYAYDINEKKDVQIDFNPMNVYINYAKEGSFIRSYVDFVNSDLTYDSKKDVIKYDNTLNMDEDKNVFKYVGDEIFLLKPKMLVALEKGIYAIKNDLPFKEKQWSSLSVDREICYYTGAKCSSVMLNSYKKQRYMINNASEDISIIEYNSDNDEWRYITDDGFYFFFEDMHSINKADRRISKVIEIVNGNAVDVTSDLKRNGHYLFEDMMIESNKEGWEDGESILRNVELEGKRQCKSYEPGELIENMEFCYNDESGICIVKEDIISDESKNNNCIFNNNKKLDYYLINDGLYIINEQAYQRIDKSGIYVIDMNSNIFSSKTEDLANAYECENEKCALNEDMKSEYYMNMANVNEDVPIIIYYDGKTGNWRKTTQNGFYFFNKKGYPVSDGEEVMYAYSVSENGNVIRNIKNESEKGKFISEAIPDQNILVRNNGEWSKAENIPECIIDTTNNKVVSKVKFNPGDICLDNKRIVVIKGRLNKTKRDETEDNADNLEEVEYEGILSVDGSITYYYNESSKSIEKIEETSVSVVSGNGMIILDSQKSLPLDSVDPIDGISYSCVDGICNVSTETELILNKLYINVISEIYPLVKYVGDGKWSVMNEAGYYFLNEKGEPVGQDDIVGDAVKVEILSGRVIQENIKNFSNVGFYFNKANEEPIVVSYNSEFWVKGELAHNCNITEVVDGEGMNCKTMSEGMTYSTGSYCYQLEEGMLYLLTNDATFTVESNNCVSMVEEEKRYISSDRVGSTLNGVTVSSKLIELSENAIQVAGPGYYVLNKNGYLVTDNTNTGEEGGTIEVVIYECNSEGCVSGNIAQDMKFLLNNGVYEYDAQSKIVPIVSEGLYFFNEEGKACTSEEDEVKNIIRITKSNNDVVVENMNLNGLKEGAYVNEADVENVGVYNGNEWSIVTRNCEYKEETGSCVNDRIELNVGSYCVVEGVMHIIYEINEEEDIKKCVPGNNEKPVYFHNINNDLVVVTEKNVSHVKEAGYYAIQSGTYQSLISDNPVNSTFIQCEYGGECTEYQPDNGRYLNKSPISYNIVEYPNGDLEKAITIEKNCKVVKSKCKNKNNLLNVGDVCIATDSLYLVGENNKCMKAEKSIISFQIVGGKLYMLTNDSVVQKVDGYFFINREKRAISKKEDYKKAGTKGYICSKSGDCYLLEPDEVTYYKDYNSINDNKFNVVKFVPEEMRVKKREEVVENENNEIPIEEEKDTTNEENKNEQNAETENKNQNEENNEVNEDDEEDYEDEEDVEEEEEEIDESQPSGFENISEEGIIKLADGSYVKCELDNNNEVSCSNIEETGSMVTIDNELITCVKNEEEVVECSQAVEEGYYVLNGVLLECSPNEEHDKLECKEMKKEGYFMAAGGDGLYECVEKTEENEGETKEEEEPVSEENINEEINDDGEEDVIGDENVNAAAVGDEAVEGEPVEGEQPVEEQGESGQGDKPEEEQGEPVEGEQPVEEPKVEEPVPEVPVEKDVECGVIECTEGKPITVKDEEGKEIEIYICKDEKWIEGEKECNSYIKEGEFYKCDNEEKDKLDEDKIDKPNTDHTTDGTATKTKTTKRTTTTTSATTTTTTTTTTANDTKVEETTKKASSTTKSKTTSKESSEPTAATTTTTKKTSTTSTKPSASNTKESGAFSIHRNINFNIFYLALSIFLYFLFI</sequence>
<feature type="compositionally biased region" description="Acidic residues" evidence="1">
    <location>
        <begin position="6067"/>
        <end position="6082"/>
    </location>
</feature>
<feature type="region of interest" description="Disordered" evidence="1">
    <location>
        <begin position="6019"/>
        <end position="6051"/>
    </location>
</feature>
<keyword evidence="5" id="KW-1185">Reference proteome</keyword>
<feature type="chain" id="PRO_5012688787" evidence="3">
    <location>
        <begin position="22"/>
        <end position="6307"/>
    </location>
</feature>
<feature type="compositionally biased region" description="Low complexity" evidence="1">
    <location>
        <begin position="6197"/>
        <end position="6228"/>
    </location>
</feature>
<gene>
    <name evidence="4" type="ORF">LY90DRAFT_516642</name>
</gene>
<keyword evidence="2" id="KW-1133">Transmembrane helix</keyword>
<dbReference type="EMBL" id="MCOG01000284">
    <property type="protein sequence ID" value="ORY20632.1"/>
    <property type="molecule type" value="Genomic_DNA"/>
</dbReference>
<evidence type="ECO:0000256" key="3">
    <source>
        <dbReference type="SAM" id="SignalP"/>
    </source>
</evidence>
<feature type="compositionally biased region" description="Acidic residues" evidence="1">
    <location>
        <begin position="5876"/>
        <end position="5903"/>
    </location>
</feature>
<organism evidence="4 5">
    <name type="scientific">Neocallimastix californiae</name>
    <dbReference type="NCBI Taxonomy" id="1754190"/>
    <lineage>
        <taxon>Eukaryota</taxon>
        <taxon>Fungi</taxon>
        <taxon>Fungi incertae sedis</taxon>
        <taxon>Chytridiomycota</taxon>
        <taxon>Chytridiomycota incertae sedis</taxon>
        <taxon>Neocallimastigomycetes</taxon>
        <taxon>Neocallimastigales</taxon>
        <taxon>Neocallimastigaceae</taxon>
        <taxon>Neocallimastix</taxon>
    </lineage>
</organism>
<feature type="region of interest" description="Disordered" evidence="1">
    <location>
        <begin position="5838"/>
        <end position="5912"/>
    </location>
</feature>
<feature type="compositionally biased region" description="Basic and acidic residues" evidence="1">
    <location>
        <begin position="6182"/>
        <end position="6196"/>
    </location>
</feature>
<protein>
    <submittedName>
        <fullName evidence="4">Scaffoldin</fullName>
    </submittedName>
</protein>
<comment type="caution">
    <text evidence="4">The sequence shown here is derived from an EMBL/GenBank/DDBJ whole genome shotgun (WGS) entry which is preliminary data.</text>
</comment>
<dbReference type="Proteomes" id="UP000193920">
    <property type="component" value="Unassembled WGS sequence"/>
</dbReference>
<keyword evidence="3" id="KW-0732">Signal</keyword>
<evidence type="ECO:0000256" key="1">
    <source>
        <dbReference type="SAM" id="MobiDB-lite"/>
    </source>
</evidence>
<proteinExistence type="predicted"/>
<feature type="compositionally biased region" description="Acidic residues" evidence="1">
    <location>
        <begin position="6090"/>
        <end position="6104"/>
    </location>
</feature>
<keyword evidence="2" id="KW-0812">Transmembrane</keyword>
<feature type="transmembrane region" description="Helical" evidence="2">
    <location>
        <begin position="6289"/>
        <end position="6306"/>
    </location>
</feature>
<name>A0A1Y2ADP2_9FUNG</name>
<feature type="region of interest" description="Disordered" evidence="1">
    <location>
        <begin position="6067"/>
        <end position="6119"/>
    </location>
</feature>
<feature type="compositionally biased region" description="Acidic residues" evidence="1">
    <location>
        <begin position="6027"/>
        <end position="6051"/>
    </location>
</feature>
<feature type="compositionally biased region" description="Basic and acidic residues" evidence="1">
    <location>
        <begin position="6105"/>
        <end position="6119"/>
    </location>
</feature>
<evidence type="ECO:0000313" key="5">
    <source>
        <dbReference type="Proteomes" id="UP000193920"/>
    </source>
</evidence>
<feature type="signal peptide" evidence="3">
    <location>
        <begin position="1"/>
        <end position="21"/>
    </location>
</feature>
<feature type="compositionally biased region" description="Acidic residues" evidence="1">
    <location>
        <begin position="5840"/>
        <end position="5853"/>
    </location>
</feature>
<reference evidence="4 5" key="1">
    <citation type="submission" date="2016-08" db="EMBL/GenBank/DDBJ databases">
        <title>A Parts List for Fungal Cellulosomes Revealed by Comparative Genomics.</title>
        <authorList>
            <consortium name="DOE Joint Genome Institute"/>
            <person name="Haitjema C.H."/>
            <person name="Gilmore S.P."/>
            <person name="Henske J.K."/>
            <person name="Solomon K.V."/>
            <person name="De Groot R."/>
            <person name="Kuo A."/>
            <person name="Mondo S.J."/>
            <person name="Salamov A.A."/>
            <person name="Labutti K."/>
            <person name="Zhao Z."/>
            <person name="Chiniquy J."/>
            <person name="Barry K."/>
            <person name="Brewer H.M."/>
            <person name="Purvine S.O."/>
            <person name="Wright A.T."/>
            <person name="Boxma B."/>
            <person name="Van Alen T."/>
            <person name="Hackstein J.H."/>
            <person name="Baker S.E."/>
            <person name="Grigoriev I.V."/>
            <person name="O'Malley M.A."/>
        </authorList>
    </citation>
    <scope>NUCLEOTIDE SEQUENCE [LARGE SCALE GENOMIC DNA]</scope>
    <source>
        <strain evidence="4 5">G1</strain>
    </source>
</reference>
<dbReference type="STRING" id="1754190.A0A1Y2ADP2"/>
<feature type="compositionally biased region" description="Basic and acidic residues" evidence="1">
    <location>
        <begin position="5854"/>
        <end position="5874"/>
    </location>
</feature>
<keyword evidence="2" id="KW-0472">Membrane</keyword>
<dbReference type="OrthoDB" id="10566729at2759"/>
<evidence type="ECO:0000313" key="4">
    <source>
        <dbReference type="EMBL" id="ORY20632.1"/>
    </source>
</evidence>
<feature type="compositionally biased region" description="Low complexity" evidence="1">
    <location>
        <begin position="6253"/>
        <end position="6278"/>
    </location>
</feature>
<evidence type="ECO:0000256" key="2">
    <source>
        <dbReference type="SAM" id="Phobius"/>
    </source>
</evidence>
<feature type="region of interest" description="Disordered" evidence="1">
    <location>
        <begin position="6182"/>
        <end position="6279"/>
    </location>
</feature>
<accession>A0A1Y2ADP2</accession>